<dbReference type="GO" id="GO:0016925">
    <property type="term" value="P:protein sumoylation"/>
    <property type="evidence" value="ECO:0007669"/>
    <property type="project" value="TreeGrafter"/>
</dbReference>
<sequence>MGHEETAHKQEDNEKTGTNITSYKMRPSLGETFKGSRIKEIIREIMQEKLQGKTYNSDDVKHWTRDIADSINAAIKDRLIMPRYKYVVQVMLGQQLGAGCHYYCKCCWDAESDSQTSDCLKNKTFIKMGEQMEVDTTKENGNTEMELTETENELYDRQIRLWGLESQKRLRTAKVLISGLGGIGAEVTKNIILSGVHSVKLNDDKIVTEEDFCSQFLAPRSSLGANRAEASIERAKALNPMVEISADTEPLNKKDETYFEAFDVVVVIGATNEELVRIDNICRKKGIKFFAGDVWGTFGFCFADLQQHQFVEDTVKHKVISKPHEKTKTELVTTTVQRELNFPAFEETLKFDINCATFQRKLKRTGPGFILLRILQKFRETHKRDPCYKSREEDKKELENIRNEITTDVVVPNEYFEHVFSQISPAAAVVGGVLSQEIIKVVTKKEAPNCNVFLFDPETCCGFIETIGATY</sequence>
<dbReference type="SUPFAM" id="SSF69572">
    <property type="entry name" value="Activating enzymes of the ubiquitin-like proteins"/>
    <property type="match status" value="1"/>
</dbReference>
<dbReference type="GO" id="GO:0019948">
    <property type="term" value="F:SUMO activating enzyme activity"/>
    <property type="evidence" value="ECO:0007669"/>
    <property type="project" value="TreeGrafter"/>
</dbReference>
<comment type="caution">
    <text evidence="12">The sequence shown here is derived from an EMBL/GenBank/DDBJ whole genome shotgun (WGS) entry which is preliminary data.</text>
</comment>
<comment type="similarity">
    <text evidence="3">Belongs to the dynein light chain Tctex-type family.</text>
</comment>
<comment type="subunit">
    <text evidence="7">Heterodimer of SAE1 and UBA2/SAE2. The heterodimer corresponds to the two domains that are encoded on a single polypeptide chain in ubiquitin-activating enzyme E1. Interacts with UBE2I.</text>
</comment>
<dbReference type="CDD" id="cd21459">
    <property type="entry name" value="DLC-like_TCTEX1D2"/>
    <property type="match status" value="1"/>
</dbReference>
<reference evidence="12 13" key="1">
    <citation type="journal article" date="2015" name="Nat. Commun.">
        <title>Lucilia cuprina genome unlocks parasitic fly biology to underpin future interventions.</title>
        <authorList>
            <person name="Anstead C.A."/>
            <person name="Korhonen P.K."/>
            <person name="Young N.D."/>
            <person name="Hall R.S."/>
            <person name="Jex A.R."/>
            <person name="Murali S.C."/>
            <person name="Hughes D.S."/>
            <person name="Lee S.F."/>
            <person name="Perry T."/>
            <person name="Stroehlein A.J."/>
            <person name="Ansell B.R."/>
            <person name="Breugelmans B."/>
            <person name="Hofmann A."/>
            <person name="Qu J."/>
            <person name="Dugan S."/>
            <person name="Lee S.L."/>
            <person name="Chao H."/>
            <person name="Dinh H."/>
            <person name="Han Y."/>
            <person name="Doddapaneni H.V."/>
            <person name="Worley K.C."/>
            <person name="Muzny D.M."/>
            <person name="Ioannidis P."/>
            <person name="Waterhouse R.M."/>
            <person name="Zdobnov E.M."/>
            <person name="James P.J."/>
            <person name="Bagnall N.H."/>
            <person name="Kotze A.C."/>
            <person name="Gibbs R.A."/>
            <person name="Richards S."/>
            <person name="Batterham P."/>
            <person name="Gasser R.B."/>
        </authorList>
    </citation>
    <scope>NUCLEOTIDE SEQUENCE [LARGE SCALE GENOMIC DNA]</scope>
    <source>
        <strain evidence="12 13">LS</strain>
        <tissue evidence="12">Full body</tissue>
    </source>
</reference>
<keyword evidence="6" id="KW-0539">Nucleus</keyword>
<dbReference type="FunFam" id="3.40.50.720:FF:000744">
    <property type="entry name" value="Smt3 activating enzyme 1"/>
    <property type="match status" value="1"/>
</dbReference>
<accession>A0A0L0CHC6</accession>
<dbReference type="InterPro" id="IPR000594">
    <property type="entry name" value="ThiF_NAD_FAD-bd"/>
</dbReference>
<evidence type="ECO:0000256" key="1">
    <source>
        <dbReference type="ARBA" id="ARBA00004123"/>
    </source>
</evidence>
<keyword evidence="13" id="KW-1185">Reference proteome</keyword>
<dbReference type="CDD" id="cd01492">
    <property type="entry name" value="Aos1_SUMO"/>
    <property type="match status" value="1"/>
</dbReference>
<comment type="pathway">
    <text evidence="2">Protein modification; protein sumoylation.</text>
</comment>
<dbReference type="Gene3D" id="3.40.50.720">
    <property type="entry name" value="NAD(P)-binding Rossmann-like Domain"/>
    <property type="match status" value="1"/>
</dbReference>
<dbReference type="Proteomes" id="UP000037069">
    <property type="component" value="Unassembled WGS sequence"/>
</dbReference>
<dbReference type="AlphaFoldDB" id="A0A0L0CHC6"/>
<protein>
    <recommendedName>
        <fullName evidence="8">SUMO-activating enzyme subunit 1</fullName>
    </recommendedName>
    <alternativeName>
        <fullName evidence="9">Ubiquitin-like 1-activating enzyme E1A</fullName>
    </alternativeName>
</protein>
<evidence type="ECO:0000259" key="11">
    <source>
        <dbReference type="Pfam" id="PF00899"/>
    </source>
</evidence>
<dbReference type="STRING" id="7375.A0A0L0CHC6"/>
<dbReference type="InterPro" id="IPR000011">
    <property type="entry name" value="UBQ/SUMO-activ_enz_E1-like"/>
</dbReference>
<evidence type="ECO:0000256" key="8">
    <source>
        <dbReference type="ARBA" id="ARBA00044187"/>
    </source>
</evidence>
<name>A0A0L0CHC6_LUCCU</name>
<evidence type="ECO:0000256" key="10">
    <source>
        <dbReference type="SAM" id="MobiDB-lite"/>
    </source>
</evidence>
<dbReference type="InterPro" id="IPR035985">
    <property type="entry name" value="Ubiquitin-activating_enz"/>
</dbReference>
<dbReference type="PANTHER" id="PTHR10953">
    <property type="entry name" value="UBIQUITIN-ACTIVATING ENZYME E1"/>
    <property type="match status" value="1"/>
</dbReference>
<dbReference type="GO" id="GO:0031510">
    <property type="term" value="C:SUMO activating enzyme complex"/>
    <property type="evidence" value="ECO:0007669"/>
    <property type="project" value="TreeGrafter"/>
</dbReference>
<dbReference type="Gene3D" id="3.30.1140.40">
    <property type="entry name" value="Tctex-1"/>
    <property type="match status" value="1"/>
</dbReference>
<evidence type="ECO:0000256" key="2">
    <source>
        <dbReference type="ARBA" id="ARBA00004718"/>
    </source>
</evidence>
<evidence type="ECO:0000256" key="4">
    <source>
        <dbReference type="ARBA" id="ARBA00005673"/>
    </source>
</evidence>
<feature type="domain" description="THIF-type NAD/FAD binding fold" evidence="11">
    <location>
        <begin position="155"/>
        <end position="451"/>
    </location>
</feature>
<dbReference type="GO" id="GO:0005737">
    <property type="term" value="C:cytoplasm"/>
    <property type="evidence" value="ECO:0007669"/>
    <property type="project" value="TreeGrafter"/>
</dbReference>
<evidence type="ECO:0000313" key="12">
    <source>
        <dbReference type="EMBL" id="KNC31818.1"/>
    </source>
</evidence>
<evidence type="ECO:0000256" key="6">
    <source>
        <dbReference type="ARBA" id="ARBA00023242"/>
    </source>
</evidence>
<dbReference type="Pfam" id="PF00899">
    <property type="entry name" value="ThiF"/>
    <property type="match status" value="1"/>
</dbReference>
<evidence type="ECO:0000313" key="13">
    <source>
        <dbReference type="Proteomes" id="UP000037069"/>
    </source>
</evidence>
<evidence type="ECO:0000256" key="3">
    <source>
        <dbReference type="ARBA" id="ARBA00005361"/>
    </source>
</evidence>
<evidence type="ECO:0000256" key="7">
    <source>
        <dbReference type="ARBA" id="ARBA00026003"/>
    </source>
</evidence>
<comment type="similarity">
    <text evidence="4">Belongs to the ubiquitin-activating E1 family.</text>
</comment>
<comment type="subcellular location">
    <subcellularLocation>
        <location evidence="1">Nucleus</location>
    </subcellularLocation>
</comment>
<dbReference type="InterPro" id="IPR045886">
    <property type="entry name" value="ThiF/MoeB/HesA"/>
</dbReference>
<keyword evidence="5" id="KW-0833">Ubl conjugation pathway</keyword>
<dbReference type="OMA" id="SENIKCH"/>
<feature type="compositionally biased region" description="Basic and acidic residues" evidence="10">
    <location>
        <begin position="1"/>
        <end position="15"/>
    </location>
</feature>
<gene>
    <name evidence="12" type="ORF">FF38_12429</name>
</gene>
<organism evidence="12 13">
    <name type="scientific">Lucilia cuprina</name>
    <name type="common">Green bottle fly</name>
    <name type="synonym">Australian sheep blowfly</name>
    <dbReference type="NCBI Taxonomy" id="7375"/>
    <lineage>
        <taxon>Eukaryota</taxon>
        <taxon>Metazoa</taxon>
        <taxon>Ecdysozoa</taxon>
        <taxon>Arthropoda</taxon>
        <taxon>Hexapoda</taxon>
        <taxon>Insecta</taxon>
        <taxon>Pterygota</taxon>
        <taxon>Neoptera</taxon>
        <taxon>Endopterygota</taxon>
        <taxon>Diptera</taxon>
        <taxon>Brachycera</taxon>
        <taxon>Muscomorpha</taxon>
        <taxon>Oestroidea</taxon>
        <taxon>Calliphoridae</taxon>
        <taxon>Luciliinae</taxon>
        <taxon>Lucilia</taxon>
    </lineage>
</organism>
<dbReference type="OrthoDB" id="10260741at2759"/>
<evidence type="ECO:0000256" key="9">
    <source>
        <dbReference type="ARBA" id="ARBA00044354"/>
    </source>
</evidence>
<feature type="region of interest" description="Disordered" evidence="10">
    <location>
        <begin position="1"/>
        <end position="21"/>
    </location>
</feature>
<evidence type="ECO:0000256" key="5">
    <source>
        <dbReference type="ARBA" id="ARBA00022786"/>
    </source>
</evidence>
<dbReference type="PANTHER" id="PTHR10953:SF162">
    <property type="entry name" value="SUMO-ACTIVATING ENZYME SUBUNIT 1"/>
    <property type="match status" value="1"/>
</dbReference>
<proteinExistence type="inferred from homology"/>
<dbReference type="InterPro" id="IPR005334">
    <property type="entry name" value="Tctex-1-like"/>
</dbReference>
<dbReference type="PRINTS" id="PR01849">
    <property type="entry name" value="UBIQUITINACT"/>
</dbReference>
<dbReference type="Pfam" id="PF03645">
    <property type="entry name" value="Tctex-1"/>
    <property type="match status" value="1"/>
</dbReference>
<dbReference type="InterPro" id="IPR038586">
    <property type="entry name" value="Tctex-1-like_sf"/>
</dbReference>
<dbReference type="EMBL" id="JRES01000378">
    <property type="protein sequence ID" value="KNC31818.1"/>
    <property type="molecule type" value="Genomic_DNA"/>
</dbReference>